<dbReference type="AlphaFoldDB" id="A0A517MHM8"/>
<sequence>MLARLLVCMLLVGVLVGCDKREEGVAVQPPSSTELAKAVLVELAATGELNSSIEGLQDRLESMRESDPAKTDELLADYNRLMETPPANVSKIKSIAKEMVAKF</sequence>
<organism evidence="1 2">
    <name type="scientific">Roseimaritima multifibrata</name>
    <dbReference type="NCBI Taxonomy" id="1930274"/>
    <lineage>
        <taxon>Bacteria</taxon>
        <taxon>Pseudomonadati</taxon>
        <taxon>Planctomycetota</taxon>
        <taxon>Planctomycetia</taxon>
        <taxon>Pirellulales</taxon>
        <taxon>Pirellulaceae</taxon>
        <taxon>Roseimaritima</taxon>
    </lineage>
</organism>
<evidence type="ECO:0000313" key="1">
    <source>
        <dbReference type="EMBL" id="QDS94385.1"/>
    </source>
</evidence>
<protein>
    <submittedName>
        <fullName evidence="1">Uncharacterized protein</fullName>
    </submittedName>
</protein>
<dbReference type="KEGG" id="rml:FF011L_31640"/>
<dbReference type="RefSeq" id="WP_145352428.1">
    <property type="nucleotide sequence ID" value="NZ_CP036262.1"/>
</dbReference>
<dbReference type="OrthoDB" id="281347at2"/>
<dbReference type="Proteomes" id="UP000320672">
    <property type="component" value="Chromosome"/>
</dbReference>
<name>A0A517MHM8_9BACT</name>
<proteinExistence type="predicted"/>
<keyword evidence="2" id="KW-1185">Reference proteome</keyword>
<accession>A0A517MHM8</accession>
<gene>
    <name evidence="1" type="ORF">FF011L_31640</name>
</gene>
<dbReference type="PROSITE" id="PS51257">
    <property type="entry name" value="PROKAR_LIPOPROTEIN"/>
    <property type="match status" value="1"/>
</dbReference>
<evidence type="ECO:0000313" key="2">
    <source>
        <dbReference type="Proteomes" id="UP000320672"/>
    </source>
</evidence>
<reference evidence="1 2" key="1">
    <citation type="submission" date="2019-02" db="EMBL/GenBank/DDBJ databases">
        <title>Deep-cultivation of Planctomycetes and their phenomic and genomic characterization uncovers novel biology.</title>
        <authorList>
            <person name="Wiegand S."/>
            <person name="Jogler M."/>
            <person name="Boedeker C."/>
            <person name="Pinto D."/>
            <person name="Vollmers J."/>
            <person name="Rivas-Marin E."/>
            <person name="Kohn T."/>
            <person name="Peeters S.H."/>
            <person name="Heuer A."/>
            <person name="Rast P."/>
            <person name="Oberbeckmann S."/>
            <person name="Bunk B."/>
            <person name="Jeske O."/>
            <person name="Meyerdierks A."/>
            <person name="Storesund J.E."/>
            <person name="Kallscheuer N."/>
            <person name="Luecker S."/>
            <person name="Lage O.M."/>
            <person name="Pohl T."/>
            <person name="Merkel B.J."/>
            <person name="Hornburger P."/>
            <person name="Mueller R.-W."/>
            <person name="Bruemmer F."/>
            <person name="Labrenz M."/>
            <person name="Spormann A.M."/>
            <person name="Op den Camp H."/>
            <person name="Overmann J."/>
            <person name="Amann R."/>
            <person name="Jetten M.S.M."/>
            <person name="Mascher T."/>
            <person name="Medema M.H."/>
            <person name="Devos D.P."/>
            <person name="Kaster A.-K."/>
            <person name="Ovreas L."/>
            <person name="Rohde M."/>
            <person name="Galperin M.Y."/>
            <person name="Jogler C."/>
        </authorList>
    </citation>
    <scope>NUCLEOTIDE SEQUENCE [LARGE SCALE GENOMIC DNA]</scope>
    <source>
        <strain evidence="1 2">FF011L</strain>
    </source>
</reference>
<dbReference type="EMBL" id="CP036262">
    <property type="protein sequence ID" value="QDS94385.1"/>
    <property type="molecule type" value="Genomic_DNA"/>
</dbReference>